<comment type="subcellular location">
    <subcellularLocation>
        <location evidence="1">Secreted</location>
    </subcellularLocation>
</comment>
<evidence type="ECO:0000313" key="7">
    <source>
        <dbReference type="Proteomes" id="UP000250572"/>
    </source>
</evidence>
<feature type="transmembrane region" description="Helical" evidence="4">
    <location>
        <begin position="213"/>
        <end position="231"/>
    </location>
</feature>
<gene>
    <name evidence="6" type="ORF">CCH79_00006329</name>
</gene>
<feature type="transmembrane region" description="Helical" evidence="4">
    <location>
        <begin position="16"/>
        <end position="37"/>
    </location>
</feature>
<evidence type="ECO:0000256" key="2">
    <source>
        <dbReference type="ARBA" id="ARBA00022525"/>
    </source>
</evidence>
<protein>
    <recommendedName>
        <fullName evidence="5">C1q domain-containing protein</fullName>
    </recommendedName>
</protein>
<dbReference type="PANTHER" id="PTHR22923">
    <property type="entry name" value="CEREBELLIN-RELATED"/>
    <property type="match status" value="1"/>
</dbReference>
<dbReference type="PANTHER" id="PTHR22923:SF62">
    <property type="entry name" value="CVP18"/>
    <property type="match status" value="1"/>
</dbReference>
<accession>A0A315W122</accession>
<dbReference type="InterPro" id="IPR001073">
    <property type="entry name" value="C1q_dom"/>
</dbReference>
<organism evidence="6 7">
    <name type="scientific">Gambusia affinis</name>
    <name type="common">Western mosquitofish</name>
    <name type="synonym">Heterandria affinis</name>
    <dbReference type="NCBI Taxonomy" id="33528"/>
    <lineage>
        <taxon>Eukaryota</taxon>
        <taxon>Metazoa</taxon>
        <taxon>Chordata</taxon>
        <taxon>Craniata</taxon>
        <taxon>Vertebrata</taxon>
        <taxon>Euteleostomi</taxon>
        <taxon>Actinopterygii</taxon>
        <taxon>Neopterygii</taxon>
        <taxon>Teleostei</taxon>
        <taxon>Neoteleostei</taxon>
        <taxon>Acanthomorphata</taxon>
        <taxon>Ovalentaria</taxon>
        <taxon>Atherinomorphae</taxon>
        <taxon>Cyprinodontiformes</taxon>
        <taxon>Poeciliidae</taxon>
        <taxon>Poeciliinae</taxon>
        <taxon>Gambusia</taxon>
    </lineage>
</organism>
<dbReference type="GO" id="GO:0005615">
    <property type="term" value="C:extracellular space"/>
    <property type="evidence" value="ECO:0007669"/>
    <property type="project" value="TreeGrafter"/>
</dbReference>
<dbReference type="EMBL" id="NHOQ01000682">
    <property type="protein sequence ID" value="PWA29217.1"/>
    <property type="molecule type" value="Genomic_DNA"/>
</dbReference>
<proteinExistence type="predicted"/>
<dbReference type="PROSITE" id="PS50871">
    <property type="entry name" value="C1Q"/>
    <property type="match status" value="1"/>
</dbReference>
<keyword evidence="2" id="KW-0964">Secreted</keyword>
<keyword evidence="7" id="KW-1185">Reference proteome</keyword>
<name>A0A315W122_GAMAF</name>
<feature type="transmembrane region" description="Helical" evidence="4">
    <location>
        <begin position="387"/>
        <end position="410"/>
    </location>
</feature>
<dbReference type="STRING" id="33528.ENSGAFP00000025994"/>
<reference evidence="6 7" key="1">
    <citation type="journal article" date="2018" name="G3 (Bethesda)">
        <title>A High-Quality Reference Genome for the Invasive Mosquitofish Gambusia affinis Using a Chicago Library.</title>
        <authorList>
            <person name="Hoffberg S.L."/>
            <person name="Troendle N.J."/>
            <person name="Glenn T.C."/>
            <person name="Mahmud O."/>
            <person name="Louha S."/>
            <person name="Chalopin D."/>
            <person name="Bennetzen J.L."/>
            <person name="Mauricio R."/>
        </authorList>
    </citation>
    <scope>NUCLEOTIDE SEQUENCE [LARGE SCALE GENOMIC DNA]</scope>
    <source>
        <strain evidence="6">NE01/NJP1002.9</strain>
        <tissue evidence="6">Muscle</tissue>
    </source>
</reference>
<feature type="transmembrane region" description="Helical" evidence="4">
    <location>
        <begin position="237"/>
        <end position="260"/>
    </location>
</feature>
<keyword evidence="4" id="KW-0472">Membrane</keyword>
<dbReference type="InterPro" id="IPR008983">
    <property type="entry name" value="Tumour_necrosis_fac-like_dom"/>
</dbReference>
<dbReference type="SUPFAM" id="SSF49842">
    <property type="entry name" value="TNF-like"/>
    <property type="match status" value="1"/>
</dbReference>
<keyword evidence="3" id="KW-0732">Signal</keyword>
<feature type="domain" description="C1q" evidence="5">
    <location>
        <begin position="415"/>
        <end position="556"/>
    </location>
</feature>
<dbReference type="PRINTS" id="PR00007">
    <property type="entry name" value="COMPLEMNTC1Q"/>
</dbReference>
<evidence type="ECO:0000256" key="1">
    <source>
        <dbReference type="ARBA" id="ARBA00004613"/>
    </source>
</evidence>
<evidence type="ECO:0000313" key="6">
    <source>
        <dbReference type="EMBL" id="PWA29217.1"/>
    </source>
</evidence>
<dbReference type="AlphaFoldDB" id="A0A315W122"/>
<dbReference type="InterPro" id="IPR050822">
    <property type="entry name" value="Cerebellin_Synaptic_Org"/>
</dbReference>
<dbReference type="SMART" id="SM00110">
    <property type="entry name" value="C1Q"/>
    <property type="match status" value="1"/>
</dbReference>
<sequence length="664" mass="71424">MSQIPAGPEEACGQQLYGYGVVLFFQICVSSVLESFAPPATERQHRPPKYWKENTHFDTKTRHGSLGGDAGADVGVNQETGKGDVLGVVAVGSESVSLVGVEPDDVAWFQRQHQALALQGLLALAVVVDHRLDLQAVLHQLHRQRLHGQLAHVEGEVIRPRHAAGEHALRHVEVLADVNESRVEADRPVLRYPHLVDSQDALGAAHGEGGSPVVLLVIILLAVLLLLLLLGVSWPGLGVLCVLLRVVGGLVLVVVGLVAVGVGVDQVAVKGGVVPGVAVERVAGVAMETEPDGVPELQLQHDALALHLRISADGALYSDGRGRRGIGRPHPASALLLRGWKNRTGQPEPELHSRRLNSQQRLDQLSTKFEPEATRSLRSSVDTASKMLLHSSVLIGLLCLGQAGGAWGLARLLDNAELRSAFSVSRTNSMEGGPKMTVTFDMVYVNIGGDFDAKAGLFRCRIPGAYYFSFTVGKFPHKDLSVMLMKNRNEVQAIVYEENAGEERKSVAHSYLNELLTKSLLCVLLFLANSRHAAALFVPQPMRRYKVKRVGSTAKLNTANVSRVACVRTVTDRGASRAQDSGAEGRCSSILLHDSGSQDGSANDPDPLPVNDGRRRLMQVQLEILSVFMHLSLTDKVMEFLPVLFVMPAACSVIPAVGGVTATV</sequence>
<keyword evidence="4" id="KW-1133">Transmembrane helix</keyword>
<evidence type="ECO:0000256" key="4">
    <source>
        <dbReference type="SAM" id="Phobius"/>
    </source>
</evidence>
<dbReference type="Gene3D" id="2.60.120.40">
    <property type="match status" value="1"/>
</dbReference>
<dbReference type="Pfam" id="PF00386">
    <property type="entry name" value="C1q"/>
    <property type="match status" value="1"/>
</dbReference>
<keyword evidence="4" id="KW-0812">Transmembrane</keyword>
<dbReference type="Proteomes" id="UP000250572">
    <property type="component" value="Unassembled WGS sequence"/>
</dbReference>
<comment type="caution">
    <text evidence="6">The sequence shown here is derived from an EMBL/GenBank/DDBJ whole genome shotgun (WGS) entry which is preliminary data.</text>
</comment>
<evidence type="ECO:0000259" key="5">
    <source>
        <dbReference type="PROSITE" id="PS50871"/>
    </source>
</evidence>
<evidence type="ECO:0000256" key="3">
    <source>
        <dbReference type="ARBA" id="ARBA00022729"/>
    </source>
</evidence>